<gene>
    <name evidence="1" type="ORF">LCGC14_1835160</name>
</gene>
<reference evidence="1" key="1">
    <citation type="journal article" date="2015" name="Nature">
        <title>Complex archaea that bridge the gap between prokaryotes and eukaryotes.</title>
        <authorList>
            <person name="Spang A."/>
            <person name="Saw J.H."/>
            <person name="Jorgensen S.L."/>
            <person name="Zaremba-Niedzwiedzka K."/>
            <person name="Martijn J."/>
            <person name="Lind A.E."/>
            <person name="van Eijk R."/>
            <person name="Schleper C."/>
            <person name="Guy L."/>
            <person name="Ettema T.J."/>
        </authorList>
    </citation>
    <scope>NUCLEOTIDE SEQUENCE</scope>
</reference>
<evidence type="ECO:0000313" key="1">
    <source>
        <dbReference type="EMBL" id="KKL97368.1"/>
    </source>
</evidence>
<feature type="non-terminal residue" evidence="1">
    <location>
        <position position="26"/>
    </location>
</feature>
<dbReference type="AlphaFoldDB" id="A0A0F9GF36"/>
<proteinExistence type="predicted"/>
<comment type="caution">
    <text evidence="1">The sequence shown here is derived from an EMBL/GenBank/DDBJ whole genome shotgun (WGS) entry which is preliminary data.</text>
</comment>
<accession>A0A0F9GF36</accession>
<name>A0A0F9GF36_9ZZZZ</name>
<organism evidence="1">
    <name type="scientific">marine sediment metagenome</name>
    <dbReference type="NCBI Taxonomy" id="412755"/>
    <lineage>
        <taxon>unclassified sequences</taxon>
        <taxon>metagenomes</taxon>
        <taxon>ecological metagenomes</taxon>
    </lineage>
</organism>
<dbReference type="EMBL" id="LAZR01018184">
    <property type="protein sequence ID" value="KKL97368.1"/>
    <property type="molecule type" value="Genomic_DNA"/>
</dbReference>
<protein>
    <submittedName>
        <fullName evidence="1">Uncharacterized protein</fullName>
    </submittedName>
</protein>
<sequence length="26" mass="2821">MIAPNDKETNGMNELLVLVVYCALLG</sequence>